<dbReference type="Proteomes" id="UP001347796">
    <property type="component" value="Unassembled WGS sequence"/>
</dbReference>
<feature type="domain" description="Mutator-like transposase" evidence="1">
    <location>
        <begin position="8"/>
        <end position="123"/>
    </location>
</feature>
<evidence type="ECO:0000313" key="2">
    <source>
        <dbReference type="EMBL" id="KAK6186618.1"/>
    </source>
</evidence>
<name>A0AAN8K6D1_PATCE</name>
<organism evidence="2 3">
    <name type="scientific">Patella caerulea</name>
    <name type="common">Rayed Mediterranean limpet</name>
    <dbReference type="NCBI Taxonomy" id="87958"/>
    <lineage>
        <taxon>Eukaryota</taxon>
        <taxon>Metazoa</taxon>
        <taxon>Spiralia</taxon>
        <taxon>Lophotrochozoa</taxon>
        <taxon>Mollusca</taxon>
        <taxon>Gastropoda</taxon>
        <taxon>Patellogastropoda</taxon>
        <taxon>Patelloidea</taxon>
        <taxon>Patellidae</taxon>
        <taxon>Patella</taxon>
    </lineage>
</organism>
<evidence type="ECO:0000259" key="1">
    <source>
        <dbReference type="Pfam" id="PF20700"/>
    </source>
</evidence>
<dbReference type="InterPro" id="IPR049012">
    <property type="entry name" value="Mutator_transp_dom"/>
</dbReference>
<dbReference type="EMBL" id="JAZGQO010000005">
    <property type="protein sequence ID" value="KAK6186618.1"/>
    <property type="molecule type" value="Genomic_DNA"/>
</dbReference>
<dbReference type="AlphaFoldDB" id="A0AAN8K6D1"/>
<keyword evidence="3" id="KW-1185">Reference proteome</keyword>
<evidence type="ECO:0000313" key="3">
    <source>
        <dbReference type="Proteomes" id="UP001347796"/>
    </source>
</evidence>
<comment type="caution">
    <text evidence="2">The sequence shown here is derived from an EMBL/GenBank/DDBJ whole genome shotgun (WGS) entry which is preliminary data.</text>
</comment>
<protein>
    <recommendedName>
        <fullName evidence="1">Mutator-like transposase domain-containing protein</fullName>
    </recommendedName>
</protein>
<dbReference type="Pfam" id="PF20700">
    <property type="entry name" value="Mutator"/>
    <property type="match status" value="1"/>
</dbReference>
<accession>A0AAN8K6D1</accession>
<reference evidence="2 3" key="1">
    <citation type="submission" date="2024-01" db="EMBL/GenBank/DDBJ databases">
        <title>The genome of the rayed Mediterranean limpet Patella caerulea (Linnaeus, 1758).</title>
        <authorList>
            <person name="Anh-Thu Weber A."/>
            <person name="Halstead-Nussloch G."/>
        </authorList>
    </citation>
    <scope>NUCLEOTIDE SEQUENCE [LARGE SCALE GENOMIC DNA]</scope>
    <source>
        <strain evidence="2">AATW-2023a</strain>
        <tissue evidence="2">Whole specimen</tissue>
    </source>
</reference>
<gene>
    <name evidence="2" type="ORF">SNE40_005908</name>
</gene>
<sequence length="132" mass="14265">MPVGNTRARSGVQTLSNQVSAKMRRLNTVNMREKIEAVKFFNVTVEAVNPNIINVAVDGRYNSITIGHSKMLGQAALQAIGIACETNTKHKYILSAVMQHKLCWLRGKGVTVNCPGGHEGCTASLPVYAPLS</sequence>
<proteinExistence type="predicted"/>